<evidence type="ECO:0000259" key="2">
    <source>
        <dbReference type="Pfam" id="PF25000"/>
    </source>
</evidence>
<name>A0A0S4QSW8_9ACTN</name>
<evidence type="ECO:0000313" key="4">
    <source>
        <dbReference type="Proteomes" id="UP000198802"/>
    </source>
</evidence>
<dbReference type="NCBIfam" id="NF040586">
    <property type="entry name" value="FxSxx_TPR"/>
    <property type="match status" value="1"/>
</dbReference>
<dbReference type="Proteomes" id="UP000198802">
    <property type="component" value="Unassembled WGS sequence"/>
</dbReference>
<protein>
    <submittedName>
        <fullName evidence="3">Tetratricopeptide repeat-containing protein</fullName>
    </submittedName>
</protein>
<dbReference type="GO" id="GO:0007165">
    <property type="term" value="P:signal transduction"/>
    <property type="evidence" value="ECO:0007669"/>
    <property type="project" value="InterPro"/>
</dbReference>
<dbReference type="SUPFAM" id="SSF52200">
    <property type="entry name" value="Toll/Interleukin receptor TIR domain"/>
    <property type="match status" value="1"/>
</dbReference>
<dbReference type="InterPro" id="IPR011990">
    <property type="entry name" value="TPR-like_helical_dom_sf"/>
</dbReference>
<feature type="domain" description="DUF7779" evidence="2">
    <location>
        <begin position="746"/>
        <end position="832"/>
    </location>
</feature>
<dbReference type="Gene3D" id="3.40.50.300">
    <property type="entry name" value="P-loop containing nucleotide triphosphate hydrolases"/>
    <property type="match status" value="2"/>
</dbReference>
<reference evidence="4" key="1">
    <citation type="submission" date="2015-11" db="EMBL/GenBank/DDBJ databases">
        <authorList>
            <person name="Varghese N."/>
        </authorList>
    </citation>
    <scope>NUCLEOTIDE SEQUENCE [LARGE SCALE GENOMIC DNA]</scope>
    <source>
        <strain evidence="4">DSM 45899</strain>
    </source>
</reference>
<dbReference type="SUPFAM" id="SSF52540">
    <property type="entry name" value="P-loop containing nucleoside triphosphate hydrolases"/>
    <property type="match status" value="2"/>
</dbReference>
<dbReference type="PANTHER" id="PTHR46082:SF6">
    <property type="entry name" value="AAA+ ATPASE DOMAIN-CONTAINING PROTEIN-RELATED"/>
    <property type="match status" value="1"/>
</dbReference>
<dbReference type="NCBIfam" id="NF047398">
    <property type="entry name" value="AAA_KGGVGR"/>
    <property type="match status" value="1"/>
</dbReference>
<evidence type="ECO:0000259" key="1">
    <source>
        <dbReference type="Pfam" id="PF13676"/>
    </source>
</evidence>
<organism evidence="3 4">
    <name type="scientific">Parafrankia irregularis</name>
    <dbReference type="NCBI Taxonomy" id="795642"/>
    <lineage>
        <taxon>Bacteria</taxon>
        <taxon>Bacillati</taxon>
        <taxon>Actinomycetota</taxon>
        <taxon>Actinomycetes</taxon>
        <taxon>Frankiales</taxon>
        <taxon>Frankiaceae</taxon>
        <taxon>Parafrankia</taxon>
    </lineage>
</organism>
<evidence type="ECO:0000313" key="3">
    <source>
        <dbReference type="EMBL" id="CUU58114.1"/>
    </source>
</evidence>
<dbReference type="InterPro" id="IPR027417">
    <property type="entry name" value="P-loop_NTPase"/>
</dbReference>
<gene>
    <name evidence="3" type="ORF">Ga0074812_11723</name>
</gene>
<dbReference type="InterPro" id="IPR053137">
    <property type="entry name" value="NLR-like"/>
</dbReference>
<dbReference type="PANTHER" id="PTHR46082">
    <property type="entry name" value="ATP/GTP-BINDING PROTEIN-RELATED"/>
    <property type="match status" value="1"/>
</dbReference>
<dbReference type="Pfam" id="PF13676">
    <property type="entry name" value="TIR_2"/>
    <property type="match status" value="1"/>
</dbReference>
<dbReference type="Pfam" id="PF13374">
    <property type="entry name" value="TPR_10"/>
    <property type="match status" value="1"/>
</dbReference>
<sequence length="1319" mass="145677">MRVSEEGVSEEQVPAEASGTVVTFYSYKGGTGRSMALANTAWLLASNGSRVLVVDWDLEAPGLHRYFHPFLHDPDLRSTRGVMDMIWDFAIAVMSPQGPGEEEWFARSTEVMQYAVSLTWPFASGGTIDFVCSGRHDAAYAQRVNTFDWNTFYEQQGGGDFIDALRADMRSSYDWILIDSRTGLSDTAGICTVQLPDVVVNCFTLSSQSIDGAVSVARSIDAQGDGRTIRLLPVLMRADDGEQRRLELGRDVARAAFNSFLRDMDDLEKERYWGDVEVPYKPYYAYEEILAVFGDRPRQEGTLLAAYERLTSHLTRGVVSELPPQDELRRRETLEVFERARVTIPTEVVLSYSSADRPWADWAAAELEEAGFRVIADPIDSTTKVTGGPLEGAVGRRRLVAIFSRTYLQLPAALERWRRMVVLDPDGAQRLLVPVRVEEIRLSPEIAGRDVADLVGLDGARARRALAAAAGKPSQPAPATILTSRFGEEVRFPGAPPRVWEGVPVRNPAFVGREELLASLRDSFLGLDGPPVHCQVLQGLGGVGKTQLAAEYVFRFGASYDLVYWFGCDQMALVRTGLNRLAVDLGLTTRNGREGGADVVDALRRGVPYRRWLLVFDNAEVPGEILPLIPPGPGHVIVTSRSRDWGQQSLLEIDLFSRRESIGLLLLRAPGLTEETATRLAEALGDLPLALDHAGAWHSRTGMPAERYLQLLEDSPGPLLLDEEAPVYPPRVFRTWLLSMQRLRDRAPAAARLAQLCAFFGPEPISLDLFASVGLAVLADADDQRFRDDIMLGEAVRQLVDHALARLDPQRRTLVMHRLVQTVIREDLASEQRTLTRARVHALLGAADPGNADDPANWPRYDQIRPHLEPSGLISSRDETAARVVRNQVRYLYMQRDHGGCRDLAQRTLEVWRGQFGADDARTLELCLDLADSYRALGEAEQAHELDRRARDSLDRRFGPSDPLALRAAMALGGDLRGTGNYQEARELDEATYHRYHQISGLDSREKIKSANNLAVSLRFVGDFKHALVTGKEAYDRQRRMYGDDDILTLQYADSYARDLRELGRYRESAELLEQTLGNSRRVLGEDHPDTLRTMANHAVSLRWVGQLGRSLSLAGEAFGKLRQYVGENQPITLASAVGLVNSRCLAGAAPQARELASDTVRRADDRLGVRDLSALAAANGLIIATRLCGEPRSALDLANQTRQRIRESLAENHPFAVACSVNLANCLFDLGQFAAARQIDEEAVRQLGARLGDEAPAALLVSINLAADHQALGDEAGARALRSTVLAELATNFEEDDSLLASLRSNGRADLCIDPPPP</sequence>
<dbReference type="EMBL" id="FAOZ01000017">
    <property type="protein sequence ID" value="CUU58114.1"/>
    <property type="molecule type" value="Genomic_DNA"/>
</dbReference>
<proteinExistence type="predicted"/>
<accession>A0A0S4QSW8</accession>
<feature type="domain" description="TIR" evidence="1">
    <location>
        <begin position="348"/>
        <end position="457"/>
    </location>
</feature>
<keyword evidence="4" id="KW-1185">Reference proteome</keyword>
<dbReference type="InterPro" id="IPR000157">
    <property type="entry name" value="TIR_dom"/>
</dbReference>
<dbReference type="Pfam" id="PF25000">
    <property type="entry name" value="DUF7779"/>
    <property type="match status" value="1"/>
</dbReference>
<dbReference type="InterPro" id="IPR035897">
    <property type="entry name" value="Toll_tir_struct_dom_sf"/>
</dbReference>
<dbReference type="InterPro" id="IPR056681">
    <property type="entry name" value="DUF7779"/>
</dbReference>
<dbReference type="SUPFAM" id="SSF48452">
    <property type="entry name" value="TPR-like"/>
    <property type="match status" value="3"/>
</dbReference>
<dbReference type="Gene3D" id="1.25.40.10">
    <property type="entry name" value="Tetratricopeptide repeat domain"/>
    <property type="match status" value="3"/>
</dbReference>
<dbReference type="Pfam" id="PF13424">
    <property type="entry name" value="TPR_12"/>
    <property type="match status" value="1"/>
</dbReference>